<dbReference type="InterPro" id="IPR050836">
    <property type="entry name" value="SDS22/Internalin_LRR"/>
</dbReference>
<protein>
    <submittedName>
        <fullName evidence="3">Leucine-rich repeat domain-containing protein</fullName>
    </submittedName>
    <submittedName>
        <fullName evidence="4">Leucine-rich_repeat domain-containing protein</fullName>
    </submittedName>
</protein>
<reference evidence="4 5" key="2">
    <citation type="submission" date="2024-07" db="EMBL/GenBank/DDBJ databases">
        <authorList>
            <person name="Akdeniz Z."/>
        </authorList>
    </citation>
    <scope>NUCLEOTIDE SEQUENCE [LARGE SCALE GENOMIC DNA]</scope>
</reference>
<dbReference type="Proteomes" id="UP001642409">
    <property type="component" value="Unassembled WGS sequence"/>
</dbReference>
<name>A0AA86NKH3_9EUKA</name>
<dbReference type="InterPro" id="IPR032675">
    <property type="entry name" value="LRR_dom_sf"/>
</dbReference>
<dbReference type="Pfam" id="PF12799">
    <property type="entry name" value="LRR_4"/>
    <property type="match status" value="2"/>
</dbReference>
<evidence type="ECO:0000313" key="5">
    <source>
        <dbReference type="Proteomes" id="UP001642409"/>
    </source>
</evidence>
<comment type="caution">
    <text evidence="3">The sequence shown here is derived from an EMBL/GenBank/DDBJ whole genome shotgun (WGS) entry which is preliminary data.</text>
</comment>
<dbReference type="InterPro" id="IPR001611">
    <property type="entry name" value="Leu-rich_rpt"/>
</dbReference>
<dbReference type="PROSITE" id="PS51450">
    <property type="entry name" value="LRR"/>
    <property type="match status" value="5"/>
</dbReference>
<keyword evidence="2" id="KW-0677">Repeat</keyword>
<evidence type="ECO:0000256" key="1">
    <source>
        <dbReference type="ARBA" id="ARBA00022614"/>
    </source>
</evidence>
<dbReference type="PANTHER" id="PTHR46652:SF3">
    <property type="entry name" value="LEUCINE-RICH REPEAT-CONTAINING PROTEIN 9"/>
    <property type="match status" value="1"/>
</dbReference>
<organism evidence="3">
    <name type="scientific">Hexamita inflata</name>
    <dbReference type="NCBI Taxonomy" id="28002"/>
    <lineage>
        <taxon>Eukaryota</taxon>
        <taxon>Metamonada</taxon>
        <taxon>Diplomonadida</taxon>
        <taxon>Hexamitidae</taxon>
        <taxon>Hexamitinae</taxon>
        <taxon>Hexamita</taxon>
    </lineage>
</organism>
<dbReference type="SUPFAM" id="SSF52047">
    <property type="entry name" value="RNI-like"/>
    <property type="match status" value="1"/>
</dbReference>
<dbReference type="PANTHER" id="PTHR46652">
    <property type="entry name" value="LEUCINE-RICH REPEAT AND IQ DOMAIN-CONTAINING PROTEIN 1-RELATED"/>
    <property type="match status" value="1"/>
</dbReference>
<gene>
    <name evidence="4" type="ORF">HINF_LOCUS46248</name>
    <name evidence="3" type="ORF">HINF_LOCUS8419</name>
</gene>
<sequence>MNQTQQFTGYDYKLLNKHLNAINDQELKIIFDRNLISLEFVQNNNIQRLQLQNCLNIVPKFESSTINYLYIDNCNIKSVEQLKLENVEVLILSRNQLNSIQRLTQFSQLKQLDISQNECKDISFLKDLVQLTHLNVSRNGILDISVLKQLINLKELDISENNKIQKLTPLYYLVKLTKLNIYHIRDCDQKLNTHFLKFLVNVEELDLLCSKTPDFKSLQYLVKLTKLSICGSNLKNINFLKYLTRLKDLDVSNNSVFDMTPIQYLVQLRKLNISYSTFTNIKFLKNLVNLEYLNISYNTNINIQPLQYLVNLTHLMLDDCEIKDLSVIKYLVQLQSLNISNRHTMYSQSQSKSNLKDISKLQYLVNLKILDLSGNNQIDITPLQYLIQLTTLYLSFCGLHEISALRPLNNLEQLYLDNNNIIKLYPVSQYNENTLLKLANNKITLTEANMLTSSLTQFLGEQQIPSQEELQNANKMNIIAIGIQSIRKVHQAYKVFQFVNSEMLNKSSSSMLKLISDQQQFMKNVVSLFQQLNNISDLVKQTNSDLQ</sequence>
<proteinExistence type="predicted"/>
<evidence type="ECO:0000313" key="3">
    <source>
        <dbReference type="EMBL" id="CAI9920774.1"/>
    </source>
</evidence>
<dbReference type="Gene3D" id="3.80.10.10">
    <property type="entry name" value="Ribonuclease Inhibitor"/>
    <property type="match status" value="3"/>
</dbReference>
<dbReference type="InterPro" id="IPR025875">
    <property type="entry name" value="Leu-rich_rpt_4"/>
</dbReference>
<dbReference type="EMBL" id="CAXDID020000204">
    <property type="protein sequence ID" value="CAL6054823.1"/>
    <property type="molecule type" value="Genomic_DNA"/>
</dbReference>
<reference evidence="3" key="1">
    <citation type="submission" date="2023-06" db="EMBL/GenBank/DDBJ databases">
        <authorList>
            <person name="Kurt Z."/>
        </authorList>
    </citation>
    <scope>NUCLEOTIDE SEQUENCE</scope>
</reference>
<keyword evidence="5" id="KW-1185">Reference proteome</keyword>
<keyword evidence="1" id="KW-0433">Leucine-rich repeat</keyword>
<dbReference type="SUPFAM" id="SSF52058">
    <property type="entry name" value="L domain-like"/>
    <property type="match status" value="1"/>
</dbReference>
<evidence type="ECO:0000313" key="4">
    <source>
        <dbReference type="EMBL" id="CAL6054823.1"/>
    </source>
</evidence>
<accession>A0AA86NKH3</accession>
<evidence type="ECO:0000256" key="2">
    <source>
        <dbReference type="ARBA" id="ARBA00022737"/>
    </source>
</evidence>
<dbReference type="EMBL" id="CATOUU010000204">
    <property type="protein sequence ID" value="CAI9920774.1"/>
    <property type="molecule type" value="Genomic_DNA"/>
</dbReference>
<dbReference type="AlphaFoldDB" id="A0AA86NKH3"/>